<evidence type="ECO:0000256" key="2">
    <source>
        <dbReference type="ARBA" id="ARBA00022679"/>
    </source>
</evidence>
<evidence type="ECO:0000313" key="4">
    <source>
        <dbReference type="EMBL" id="MBK6089027.1"/>
    </source>
</evidence>
<evidence type="ECO:0000259" key="3">
    <source>
        <dbReference type="SMART" id="SM01266"/>
    </source>
</evidence>
<evidence type="ECO:0000313" key="5">
    <source>
        <dbReference type="Proteomes" id="UP000633365"/>
    </source>
</evidence>
<dbReference type="PANTHER" id="PTHR23416">
    <property type="entry name" value="SIALIC ACID SYNTHASE-RELATED"/>
    <property type="match status" value="1"/>
</dbReference>
<dbReference type="Proteomes" id="UP000633365">
    <property type="component" value="Unassembled WGS sequence"/>
</dbReference>
<dbReference type="Pfam" id="PF12464">
    <property type="entry name" value="Mac"/>
    <property type="match status" value="1"/>
</dbReference>
<dbReference type="Pfam" id="PF14602">
    <property type="entry name" value="Hexapep_2"/>
    <property type="match status" value="1"/>
</dbReference>
<comment type="similarity">
    <text evidence="1">Belongs to the transferase hexapeptide repeat family.</text>
</comment>
<dbReference type="Gene3D" id="2.160.10.10">
    <property type="entry name" value="Hexapeptide repeat proteins"/>
    <property type="match status" value="1"/>
</dbReference>
<dbReference type="InterPro" id="IPR001451">
    <property type="entry name" value="Hexapep"/>
</dbReference>
<dbReference type="GO" id="GO:0008374">
    <property type="term" value="F:O-acyltransferase activity"/>
    <property type="evidence" value="ECO:0007669"/>
    <property type="project" value="TreeGrafter"/>
</dbReference>
<organism evidence="4 5">
    <name type="scientific">Ruminococcus difficilis</name>
    <dbReference type="NCBI Taxonomy" id="2763069"/>
    <lineage>
        <taxon>Bacteria</taxon>
        <taxon>Bacillati</taxon>
        <taxon>Bacillota</taxon>
        <taxon>Clostridia</taxon>
        <taxon>Eubacteriales</taxon>
        <taxon>Oscillospiraceae</taxon>
        <taxon>Ruminococcus</taxon>
    </lineage>
</organism>
<name>A0A935C3I0_9FIRM</name>
<accession>A0A935C3I0</accession>
<comment type="caution">
    <text evidence="4">The sequence shown here is derived from an EMBL/GenBank/DDBJ whole genome shotgun (WGS) entry which is preliminary data.</text>
</comment>
<reference evidence="4" key="1">
    <citation type="submission" date="2021-01" db="EMBL/GenBank/DDBJ databases">
        <title>Genome public.</title>
        <authorList>
            <person name="Liu C."/>
            <person name="Sun Q."/>
        </authorList>
    </citation>
    <scope>NUCLEOTIDE SEQUENCE</scope>
    <source>
        <strain evidence="4">M6</strain>
    </source>
</reference>
<dbReference type="SUPFAM" id="SSF51161">
    <property type="entry name" value="Trimeric LpxA-like enzymes"/>
    <property type="match status" value="1"/>
</dbReference>
<dbReference type="InterPro" id="IPR024688">
    <property type="entry name" value="Mac_dom"/>
</dbReference>
<protein>
    <submittedName>
        <fullName evidence="4">Sugar O-acetyltransferase</fullName>
    </submittedName>
</protein>
<dbReference type="EMBL" id="JAEQMG010000105">
    <property type="protein sequence ID" value="MBK6089027.1"/>
    <property type="molecule type" value="Genomic_DNA"/>
</dbReference>
<keyword evidence="2" id="KW-0808">Transferase</keyword>
<dbReference type="InterPro" id="IPR011004">
    <property type="entry name" value="Trimer_LpxA-like_sf"/>
</dbReference>
<evidence type="ECO:0000256" key="1">
    <source>
        <dbReference type="ARBA" id="ARBA00007274"/>
    </source>
</evidence>
<dbReference type="CDD" id="cd03357">
    <property type="entry name" value="LbH_MAT_GAT"/>
    <property type="match status" value="1"/>
</dbReference>
<keyword evidence="5" id="KW-1185">Reference proteome</keyword>
<proteinExistence type="inferred from homology"/>
<dbReference type="Pfam" id="PF00132">
    <property type="entry name" value="Hexapep"/>
    <property type="match status" value="1"/>
</dbReference>
<dbReference type="GO" id="GO:0005829">
    <property type="term" value="C:cytosol"/>
    <property type="evidence" value="ECO:0007669"/>
    <property type="project" value="TreeGrafter"/>
</dbReference>
<dbReference type="SMART" id="SM01266">
    <property type="entry name" value="Mac"/>
    <property type="match status" value="1"/>
</dbReference>
<gene>
    <name evidence="4" type="ORF">JKK62_10305</name>
</gene>
<sequence>MKTEREKMTNAEPFLTNDPQLMEDKKNARILCSRFNDSPEDESVRKSILKELLGSCTENIAVKPPFHCDYGYNIFVGDDFFMNFDCVFLDAAPIRIGTNCMIGPKTCIYAIGHPLDAEGRRKKIGIPKPVNIGDNVWIGGGVTILPGVTIGNNTVVAAASVVTKSFPEDVVVAGNPARIIKHLKESNKSDNAIRNEEAKVSDA</sequence>
<dbReference type="PANTHER" id="PTHR23416:SF23">
    <property type="entry name" value="ACETYLTRANSFERASE C18B11.09C-RELATED"/>
    <property type="match status" value="1"/>
</dbReference>
<dbReference type="AlphaFoldDB" id="A0A935C3I0"/>
<dbReference type="GO" id="GO:0016407">
    <property type="term" value="F:acetyltransferase activity"/>
    <property type="evidence" value="ECO:0007669"/>
    <property type="project" value="InterPro"/>
</dbReference>
<dbReference type="FunFam" id="2.160.10.10:FF:000008">
    <property type="entry name" value="Maltose O-acetyltransferase"/>
    <property type="match status" value="1"/>
</dbReference>
<dbReference type="InterPro" id="IPR051159">
    <property type="entry name" value="Hexapeptide_acetyltransf"/>
</dbReference>
<feature type="domain" description="Maltose/galactoside acetyltransferase" evidence="3">
    <location>
        <begin position="5"/>
        <end position="58"/>
    </location>
</feature>